<feature type="transmembrane region" description="Helical" evidence="2">
    <location>
        <begin position="108"/>
        <end position="136"/>
    </location>
</feature>
<dbReference type="Proteomes" id="UP001501598">
    <property type="component" value="Unassembled WGS sequence"/>
</dbReference>
<reference evidence="4" key="1">
    <citation type="journal article" date="2019" name="Int. J. Syst. Evol. Microbiol.">
        <title>The Global Catalogue of Microorganisms (GCM) 10K type strain sequencing project: providing services to taxonomists for standard genome sequencing and annotation.</title>
        <authorList>
            <consortium name="The Broad Institute Genomics Platform"/>
            <consortium name="The Broad Institute Genome Sequencing Center for Infectious Disease"/>
            <person name="Wu L."/>
            <person name="Ma J."/>
        </authorList>
    </citation>
    <scope>NUCLEOTIDE SEQUENCE [LARGE SCALE GENOMIC DNA]</scope>
    <source>
        <strain evidence="4">JCM 17906</strain>
    </source>
</reference>
<evidence type="ECO:0000256" key="2">
    <source>
        <dbReference type="SAM" id="Phobius"/>
    </source>
</evidence>
<keyword evidence="4" id="KW-1185">Reference proteome</keyword>
<sequence>MTPNGPPADESWSAHDTWNAEARGETPTERLDRNWSALLQELRVAQTGVQLLTGLLLTVPFQARFVELATHQRVLYLIATSLSVLATGLLISPVMLHRVLFRQRGMALLVGAAQVFAIAGLSTLGLAVTAVVGLIFEIVLGTAAGIVAGIAAVLLLALLWGAFPLAVRRRIPPVD</sequence>
<keyword evidence="2" id="KW-0472">Membrane</keyword>
<dbReference type="Pfam" id="PF19853">
    <property type="entry name" value="DUF6328"/>
    <property type="match status" value="1"/>
</dbReference>
<feature type="transmembrane region" description="Helical" evidence="2">
    <location>
        <begin position="74"/>
        <end position="96"/>
    </location>
</feature>
<name>A0ABP8S015_9PSEU</name>
<dbReference type="EMBL" id="BAABGT010000097">
    <property type="protein sequence ID" value="GAA4556439.1"/>
    <property type="molecule type" value="Genomic_DNA"/>
</dbReference>
<evidence type="ECO:0000313" key="3">
    <source>
        <dbReference type="EMBL" id="GAA4556439.1"/>
    </source>
</evidence>
<organism evidence="3 4">
    <name type="scientific">Pseudonocardia xishanensis</name>
    <dbReference type="NCBI Taxonomy" id="630995"/>
    <lineage>
        <taxon>Bacteria</taxon>
        <taxon>Bacillati</taxon>
        <taxon>Actinomycetota</taxon>
        <taxon>Actinomycetes</taxon>
        <taxon>Pseudonocardiales</taxon>
        <taxon>Pseudonocardiaceae</taxon>
        <taxon>Pseudonocardia</taxon>
    </lineage>
</organism>
<evidence type="ECO:0000313" key="4">
    <source>
        <dbReference type="Proteomes" id="UP001501598"/>
    </source>
</evidence>
<proteinExistence type="predicted"/>
<dbReference type="InterPro" id="IPR046291">
    <property type="entry name" value="DUF6328"/>
</dbReference>
<keyword evidence="2" id="KW-1133">Transmembrane helix</keyword>
<keyword evidence="2" id="KW-0812">Transmembrane</keyword>
<protein>
    <submittedName>
        <fullName evidence="3">DUF6328 family protein</fullName>
    </submittedName>
</protein>
<gene>
    <name evidence="3" type="ORF">GCM10023175_58630</name>
</gene>
<dbReference type="RefSeq" id="WP_345425722.1">
    <property type="nucleotide sequence ID" value="NZ_BAABGT010000097.1"/>
</dbReference>
<comment type="caution">
    <text evidence="3">The sequence shown here is derived from an EMBL/GenBank/DDBJ whole genome shotgun (WGS) entry which is preliminary data.</text>
</comment>
<feature type="transmembrane region" description="Helical" evidence="2">
    <location>
        <begin position="142"/>
        <end position="163"/>
    </location>
</feature>
<accession>A0ABP8S015</accession>
<feature type="region of interest" description="Disordered" evidence="1">
    <location>
        <begin position="1"/>
        <end position="27"/>
    </location>
</feature>
<evidence type="ECO:0000256" key="1">
    <source>
        <dbReference type="SAM" id="MobiDB-lite"/>
    </source>
</evidence>